<dbReference type="AlphaFoldDB" id="A0A837KLL6"/>
<reference evidence="1 4" key="2">
    <citation type="submission" date="2019-06" db="EMBL/GenBank/DDBJ databases">
        <title>Whole genome shotgun sequence of Brevibacillus formosus NBRC 15716.</title>
        <authorList>
            <person name="Hosoyama A."/>
            <person name="Uohara A."/>
            <person name="Ohji S."/>
            <person name="Ichikawa N."/>
        </authorList>
    </citation>
    <scope>NUCLEOTIDE SEQUENCE [LARGE SCALE GENOMIC DNA]</scope>
    <source>
        <strain evidence="1 4">NBRC 15716</strain>
    </source>
</reference>
<reference evidence="2 3" key="1">
    <citation type="submission" date="2015-05" db="EMBL/GenBank/DDBJ databases">
        <title>Genome sequencing project for genomic taxonomy and phylogenomics of Bacillus-like bacteria.</title>
        <authorList>
            <person name="Liu B."/>
            <person name="Wang J."/>
            <person name="Zhu Y."/>
            <person name="Liu G."/>
            <person name="Chen Q."/>
            <person name="Chen Z."/>
            <person name="Lan J."/>
            <person name="Che J."/>
            <person name="Ge C."/>
            <person name="Shi H."/>
            <person name="Pan Z."/>
            <person name="Liu X."/>
        </authorList>
    </citation>
    <scope>NUCLEOTIDE SEQUENCE [LARGE SCALE GENOMIC DNA]</scope>
    <source>
        <strain evidence="2 3">DSM 9885</strain>
    </source>
</reference>
<organism evidence="2 3">
    <name type="scientific">Brevibacillus formosus</name>
    <dbReference type="NCBI Taxonomy" id="54913"/>
    <lineage>
        <taxon>Bacteria</taxon>
        <taxon>Bacillati</taxon>
        <taxon>Bacillota</taxon>
        <taxon>Bacilli</taxon>
        <taxon>Bacillales</taxon>
        <taxon>Paenibacillaceae</taxon>
        <taxon>Brevibacillus</taxon>
    </lineage>
</organism>
<gene>
    <name evidence="2" type="ORF">AA984_13620</name>
    <name evidence="1" type="ORF">BFO01nite_56590</name>
</gene>
<dbReference type="GeneID" id="87586105"/>
<evidence type="ECO:0000313" key="2">
    <source>
        <dbReference type="EMBL" id="KLH98063.1"/>
    </source>
</evidence>
<evidence type="ECO:0000313" key="4">
    <source>
        <dbReference type="Proteomes" id="UP000319498"/>
    </source>
</evidence>
<evidence type="ECO:0000313" key="1">
    <source>
        <dbReference type="EMBL" id="GED61527.1"/>
    </source>
</evidence>
<dbReference type="Proteomes" id="UP000319498">
    <property type="component" value="Unassembled WGS sequence"/>
</dbReference>
<accession>A0A837KLL6</accession>
<dbReference type="EMBL" id="BJOL01000055">
    <property type="protein sequence ID" value="GED61527.1"/>
    <property type="molecule type" value="Genomic_DNA"/>
</dbReference>
<dbReference type="OrthoDB" id="977752at2"/>
<proteinExistence type="predicted"/>
<evidence type="ECO:0000313" key="3">
    <source>
        <dbReference type="Proteomes" id="UP000035218"/>
    </source>
</evidence>
<protein>
    <submittedName>
        <fullName evidence="2">Uncharacterized protein</fullName>
    </submittedName>
</protein>
<dbReference type="Proteomes" id="UP000035218">
    <property type="component" value="Unassembled WGS sequence"/>
</dbReference>
<sequence>MYQDWRRSKGRFSVVLEAIYSLAAKGLLNDPEDWKKRLTDDPAGVLNELPWLMFTMLNRVTVINYPKNR</sequence>
<name>A0A837KLL6_9BACL</name>
<dbReference type="RefSeq" id="WP_047070370.1">
    <property type="nucleotide sequence ID" value="NZ_BJOL01000055.1"/>
</dbReference>
<keyword evidence="4" id="KW-1185">Reference proteome</keyword>
<comment type="caution">
    <text evidence="2">The sequence shown here is derived from an EMBL/GenBank/DDBJ whole genome shotgun (WGS) entry which is preliminary data.</text>
</comment>
<dbReference type="EMBL" id="LDCN01000004">
    <property type="protein sequence ID" value="KLH98063.1"/>
    <property type="molecule type" value="Genomic_DNA"/>
</dbReference>